<dbReference type="GO" id="GO:0004519">
    <property type="term" value="F:endonuclease activity"/>
    <property type="evidence" value="ECO:0007669"/>
    <property type="project" value="UniProtKB-KW"/>
</dbReference>
<proteinExistence type="predicted"/>
<name>A0A8D9FQQ8_9VIRU</name>
<gene>
    <name evidence="2" type="ORF">SLAVMIC_00386</name>
</gene>
<feature type="region of interest" description="Disordered" evidence="1">
    <location>
        <begin position="28"/>
        <end position="60"/>
    </location>
</feature>
<feature type="compositionally biased region" description="Basic and acidic residues" evidence="1">
    <location>
        <begin position="31"/>
        <end position="47"/>
    </location>
</feature>
<organism evidence="2">
    <name type="scientific">uncultured marine phage</name>
    <dbReference type="NCBI Taxonomy" id="707152"/>
    <lineage>
        <taxon>Viruses</taxon>
        <taxon>environmental samples</taxon>
    </lineage>
</organism>
<keyword evidence="2" id="KW-0540">Nuclease</keyword>
<keyword evidence="2" id="KW-0255">Endonuclease</keyword>
<keyword evidence="2" id="KW-0378">Hydrolase</keyword>
<evidence type="ECO:0000256" key="1">
    <source>
        <dbReference type="SAM" id="MobiDB-lite"/>
    </source>
</evidence>
<protein>
    <submittedName>
        <fullName evidence="2">Homing endonuclease</fullName>
    </submittedName>
</protein>
<accession>A0A8D9FQQ8</accession>
<reference evidence="2" key="1">
    <citation type="submission" date="2021-06" db="EMBL/GenBank/DDBJ databases">
        <authorList>
            <person name="Gannon L."/>
            <person name="Redgwell R T."/>
            <person name="Michniewski S."/>
            <person name="Harrison D C."/>
            <person name="Millard A."/>
        </authorList>
    </citation>
    <scope>NUCLEOTIDE SEQUENCE</scope>
</reference>
<dbReference type="EMBL" id="OU342829">
    <property type="protein sequence ID" value="CAG7580381.1"/>
    <property type="molecule type" value="Genomic_DNA"/>
</dbReference>
<sequence length="94" mass="10917">MVIWEVATENNLRLHKEGKLKSWSDNYDWTGKSHTEKSKKKMSESKKGHGKGKSNSQYGTCWITKNGENKKIKKELIDDYITDGWTKGRKSIKK</sequence>
<evidence type="ECO:0000313" key="2">
    <source>
        <dbReference type="EMBL" id="CAG7580381.1"/>
    </source>
</evidence>